<protein>
    <recommendedName>
        <fullName evidence="1">DUF6883 domain-containing protein</fullName>
    </recommendedName>
</protein>
<name>A0A0A1VP47_MICAE</name>
<dbReference type="RefSeq" id="WP_024968524.1">
    <property type="nucleotide sequence ID" value="NZ_BBPA01000002.1"/>
</dbReference>
<dbReference type="AlphaFoldDB" id="A0A0A1VP47"/>
<evidence type="ECO:0000259" key="1">
    <source>
        <dbReference type="Pfam" id="PF21814"/>
    </source>
</evidence>
<evidence type="ECO:0000313" key="2">
    <source>
        <dbReference type="EMBL" id="GAL91253.1"/>
    </source>
</evidence>
<sequence length="106" mass="12136">MPYLNPNATIPPAKLTRYLLVLQPKDDKSGFLAQAGYNLDNWQVLEQDLRRILLNEATLNKQTKFGDIYEIKGLLQGVNGINLRVSTYWIIDSLTKETRFVTLLPD</sequence>
<accession>A0A0A1VP47</accession>
<comment type="caution">
    <text evidence="2">The sequence shown here is derived from an EMBL/GenBank/DDBJ whole genome shotgun (WGS) entry which is preliminary data.</text>
</comment>
<gene>
    <name evidence="2" type="ORF">N44_00622</name>
</gene>
<dbReference type="Pfam" id="PF21814">
    <property type="entry name" value="DUF6883"/>
    <property type="match status" value="1"/>
</dbReference>
<dbReference type="InterPro" id="IPR049250">
    <property type="entry name" value="DUF6883"/>
</dbReference>
<dbReference type="Proteomes" id="UP000030321">
    <property type="component" value="Unassembled WGS sequence"/>
</dbReference>
<reference evidence="3" key="1">
    <citation type="journal article" date="2015" name="Genome">
        <title>Whole Genome Sequence of the Non-Microcystin-Producing Microcystis aeruginosa Strain NIES-44.</title>
        <authorList>
            <person name="Okano K."/>
            <person name="Miyata N."/>
            <person name="Ozaki Y."/>
        </authorList>
    </citation>
    <scope>NUCLEOTIDE SEQUENCE [LARGE SCALE GENOMIC DNA]</scope>
    <source>
        <strain evidence="3">NIES-44</strain>
    </source>
</reference>
<organism evidence="2 3">
    <name type="scientific">Microcystis aeruginosa NIES-44</name>
    <dbReference type="NCBI Taxonomy" id="449439"/>
    <lineage>
        <taxon>Bacteria</taxon>
        <taxon>Bacillati</taxon>
        <taxon>Cyanobacteriota</taxon>
        <taxon>Cyanophyceae</taxon>
        <taxon>Oscillatoriophycideae</taxon>
        <taxon>Chroococcales</taxon>
        <taxon>Microcystaceae</taxon>
        <taxon>Microcystis</taxon>
    </lineage>
</organism>
<proteinExistence type="predicted"/>
<evidence type="ECO:0000313" key="3">
    <source>
        <dbReference type="Proteomes" id="UP000030321"/>
    </source>
</evidence>
<feature type="domain" description="DUF6883" evidence="1">
    <location>
        <begin position="8"/>
        <end position="105"/>
    </location>
</feature>
<dbReference type="EMBL" id="BBPA01000002">
    <property type="protein sequence ID" value="GAL91253.1"/>
    <property type="molecule type" value="Genomic_DNA"/>
</dbReference>